<sequence>MATIQEQEPEKNEAPRAVDFRINGGPEAEPRNHHRKEQPTNSTIYTPPQPESPAKVAPKEEPETEDTSCEIQMMTAAEHVPAGIPMQGDNKAEVGQPAAPKRASTKDRHTKVEGRGRRIRMPAACAARIFQLTRELGHKSDGETIRWLLEHAEPAIIAATGTGTVPAIALSVNGTLKIPTTPASTGDLRADDDPPVKKKRKRPANSDYIDINDGVSVSSGLAPIATTQQRQVQAVPQTVVPVWAIPSNAVVPGTFIMVPPMATIAGPSNAPHIFTFPAGGTPLINISARPISSFVSSMTNSPATVQIQASTAASCSGSAATITSSTTSISTTITSTTQLLRDFSMEIYDKQELPFMSRPSKH</sequence>
<gene>
    <name evidence="8" type="ORF">CJ030_MR0G005919</name>
</gene>
<feature type="region of interest" description="Disordered" evidence="6">
    <location>
        <begin position="1"/>
        <end position="68"/>
    </location>
</feature>
<protein>
    <submittedName>
        <fullName evidence="8">Transcription factor TCP9</fullName>
    </submittedName>
</protein>
<evidence type="ECO:0000256" key="5">
    <source>
        <dbReference type="ARBA" id="ARBA00023242"/>
    </source>
</evidence>
<feature type="region of interest" description="Disordered" evidence="6">
    <location>
        <begin position="83"/>
        <end position="114"/>
    </location>
</feature>
<dbReference type="InterPro" id="IPR017887">
    <property type="entry name" value="TF_TCP_subgr"/>
</dbReference>
<evidence type="ECO:0000259" key="7">
    <source>
        <dbReference type="PROSITE" id="PS51369"/>
    </source>
</evidence>
<evidence type="ECO:0000256" key="6">
    <source>
        <dbReference type="SAM" id="MobiDB-lite"/>
    </source>
</evidence>
<dbReference type="PROSITE" id="PS51369">
    <property type="entry name" value="TCP"/>
    <property type="match status" value="1"/>
</dbReference>
<dbReference type="InterPro" id="IPR005333">
    <property type="entry name" value="Transcription_factor_TCP"/>
</dbReference>
<evidence type="ECO:0000256" key="1">
    <source>
        <dbReference type="ARBA" id="ARBA00004123"/>
    </source>
</evidence>
<keyword evidence="9" id="KW-1185">Reference proteome</keyword>
<dbReference type="Pfam" id="PF03634">
    <property type="entry name" value="TCP"/>
    <property type="match status" value="1"/>
</dbReference>
<evidence type="ECO:0000313" key="9">
    <source>
        <dbReference type="Proteomes" id="UP000516437"/>
    </source>
</evidence>
<feature type="compositionally biased region" description="Basic and acidic residues" evidence="6">
    <location>
        <begin position="104"/>
        <end position="114"/>
    </location>
</feature>
<dbReference type="PANTHER" id="PTHR31072:SF1">
    <property type="entry name" value="TRANSCRIPTION FACTOR TCP9"/>
    <property type="match status" value="1"/>
</dbReference>
<evidence type="ECO:0000256" key="2">
    <source>
        <dbReference type="ARBA" id="ARBA00023015"/>
    </source>
</evidence>
<proteinExistence type="predicted"/>
<evidence type="ECO:0000256" key="3">
    <source>
        <dbReference type="ARBA" id="ARBA00023125"/>
    </source>
</evidence>
<keyword evidence="2" id="KW-0805">Transcription regulation</keyword>
<accession>A0A6A1UKF2</accession>
<dbReference type="OrthoDB" id="1928965at2759"/>
<feature type="compositionally biased region" description="Basic and acidic residues" evidence="6">
    <location>
        <begin position="8"/>
        <end position="19"/>
    </location>
</feature>
<keyword evidence="4" id="KW-0804">Transcription</keyword>
<organism evidence="8 9">
    <name type="scientific">Morella rubra</name>
    <name type="common">Chinese bayberry</name>
    <dbReference type="NCBI Taxonomy" id="262757"/>
    <lineage>
        <taxon>Eukaryota</taxon>
        <taxon>Viridiplantae</taxon>
        <taxon>Streptophyta</taxon>
        <taxon>Embryophyta</taxon>
        <taxon>Tracheophyta</taxon>
        <taxon>Spermatophyta</taxon>
        <taxon>Magnoliopsida</taxon>
        <taxon>eudicotyledons</taxon>
        <taxon>Gunneridae</taxon>
        <taxon>Pentapetalae</taxon>
        <taxon>rosids</taxon>
        <taxon>fabids</taxon>
        <taxon>Fagales</taxon>
        <taxon>Myricaceae</taxon>
        <taxon>Morella</taxon>
    </lineage>
</organism>
<feature type="region of interest" description="Disordered" evidence="6">
    <location>
        <begin position="179"/>
        <end position="204"/>
    </location>
</feature>
<dbReference type="GO" id="GO:0005634">
    <property type="term" value="C:nucleus"/>
    <property type="evidence" value="ECO:0007669"/>
    <property type="project" value="UniProtKB-SubCell"/>
</dbReference>
<dbReference type="GO" id="GO:0043565">
    <property type="term" value="F:sequence-specific DNA binding"/>
    <property type="evidence" value="ECO:0007669"/>
    <property type="project" value="TreeGrafter"/>
</dbReference>
<name>A0A6A1UKF2_9ROSI</name>
<keyword evidence="3" id="KW-0238">DNA-binding</keyword>
<comment type="caution">
    <text evidence="8">The sequence shown here is derived from an EMBL/GenBank/DDBJ whole genome shotgun (WGS) entry which is preliminary data.</text>
</comment>
<dbReference type="GO" id="GO:0003700">
    <property type="term" value="F:DNA-binding transcription factor activity"/>
    <property type="evidence" value="ECO:0007669"/>
    <property type="project" value="InterPro"/>
</dbReference>
<comment type="subcellular location">
    <subcellularLocation>
        <location evidence="1">Nucleus</location>
    </subcellularLocation>
</comment>
<feature type="domain" description="TCP" evidence="7">
    <location>
        <begin position="105"/>
        <end position="159"/>
    </location>
</feature>
<keyword evidence="5" id="KW-0539">Nucleus</keyword>
<dbReference type="Proteomes" id="UP000516437">
    <property type="component" value="Unassembled WGS sequence"/>
</dbReference>
<evidence type="ECO:0000256" key="4">
    <source>
        <dbReference type="ARBA" id="ARBA00023163"/>
    </source>
</evidence>
<dbReference type="AlphaFoldDB" id="A0A6A1UKF2"/>
<reference evidence="8 9" key="1">
    <citation type="journal article" date="2019" name="Plant Biotechnol. J.">
        <title>The red bayberry genome and genetic basis of sex determination.</title>
        <authorList>
            <person name="Jia H.M."/>
            <person name="Jia H.J."/>
            <person name="Cai Q.L."/>
            <person name="Wang Y."/>
            <person name="Zhao H.B."/>
            <person name="Yang W.F."/>
            <person name="Wang G.Y."/>
            <person name="Li Y.H."/>
            <person name="Zhan D.L."/>
            <person name="Shen Y.T."/>
            <person name="Niu Q.F."/>
            <person name="Chang L."/>
            <person name="Qiu J."/>
            <person name="Zhao L."/>
            <person name="Xie H.B."/>
            <person name="Fu W.Y."/>
            <person name="Jin J."/>
            <person name="Li X.W."/>
            <person name="Jiao Y."/>
            <person name="Zhou C.C."/>
            <person name="Tu T."/>
            <person name="Chai C.Y."/>
            <person name="Gao J.L."/>
            <person name="Fan L.J."/>
            <person name="van de Weg E."/>
            <person name="Wang J.Y."/>
            <person name="Gao Z.S."/>
        </authorList>
    </citation>
    <scope>NUCLEOTIDE SEQUENCE [LARGE SCALE GENOMIC DNA]</scope>
    <source>
        <tissue evidence="8">Leaves</tissue>
    </source>
</reference>
<dbReference type="SMR" id="A0A6A1UKF2"/>
<dbReference type="PANTHER" id="PTHR31072">
    <property type="entry name" value="TRANSCRIPTION FACTOR TCP4-RELATED"/>
    <property type="match status" value="1"/>
</dbReference>
<evidence type="ECO:0000313" key="8">
    <source>
        <dbReference type="EMBL" id="KAB1200885.1"/>
    </source>
</evidence>
<dbReference type="EMBL" id="RXIC02000114">
    <property type="protein sequence ID" value="KAB1200885.1"/>
    <property type="molecule type" value="Genomic_DNA"/>
</dbReference>